<dbReference type="AlphaFoldDB" id="A0A060UTE2"/>
<keyword evidence="4 7" id="KW-0808">Transferase</keyword>
<organism evidence="7">
    <name type="scientific">Acidithiobacillus ferrivorans</name>
    <dbReference type="NCBI Taxonomy" id="160808"/>
    <lineage>
        <taxon>Bacteria</taxon>
        <taxon>Pseudomonadati</taxon>
        <taxon>Pseudomonadota</taxon>
        <taxon>Acidithiobacillia</taxon>
        <taxon>Acidithiobacillales</taxon>
        <taxon>Acidithiobacillaceae</taxon>
        <taxon>Acidithiobacillus</taxon>
    </lineage>
</organism>
<name>A0A060UTE2_9PROT</name>
<dbReference type="InterPro" id="IPR004960">
    <property type="entry name" value="LipA_acyltrans"/>
</dbReference>
<dbReference type="PIRSF" id="PIRSF026649">
    <property type="entry name" value="MsbB"/>
    <property type="match status" value="1"/>
</dbReference>
<evidence type="ECO:0000256" key="1">
    <source>
        <dbReference type="ARBA" id="ARBA00004533"/>
    </source>
</evidence>
<dbReference type="GO" id="GO:0005886">
    <property type="term" value="C:plasma membrane"/>
    <property type="evidence" value="ECO:0007669"/>
    <property type="project" value="UniProtKB-SubCell"/>
</dbReference>
<keyword evidence="9" id="KW-1185">Reference proteome</keyword>
<dbReference type="Proteomes" id="UP000193925">
    <property type="component" value="Chromosome AFERRI"/>
</dbReference>
<proteinExistence type="predicted"/>
<dbReference type="Pfam" id="PF03279">
    <property type="entry name" value="Lip_A_acyltrans"/>
    <property type="match status" value="1"/>
</dbReference>
<keyword evidence="6 7" id="KW-0012">Acyltransferase</keyword>
<dbReference type="PANTHER" id="PTHR30606:SF10">
    <property type="entry name" value="PHOSPHATIDYLINOSITOL MANNOSIDE ACYLTRANSFERASE"/>
    <property type="match status" value="1"/>
</dbReference>
<reference evidence="8 9" key="3">
    <citation type="submission" date="2017-03" db="EMBL/GenBank/DDBJ databases">
        <authorList>
            <person name="Regsiter A."/>
            <person name="William W."/>
        </authorList>
    </citation>
    <scope>NUCLEOTIDE SEQUENCE [LARGE SCALE GENOMIC DNA]</scope>
    <source>
        <strain evidence="8">PRJEB5721</strain>
    </source>
</reference>
<keyword evidence="5" id="KW-0472">Membrane</keyword>
<accession>A0A060UTE2</accession>
<reference evidence="7" key="2">
    <citation type="submission" date="2014-07" db="EMBL/GenBank/DDBJ databases">
        <title>Initial genome analysis of the psychrotolerant acidophile Acidithiobacillus ferrivorans CF27: insights into iron and sulfur oxidation pathways and into biofilm formation.</title>
        <authorList>
            <person name="Talla E."/>
            <person name="Hedrich S."/>
            <person name="Mangenot S."/>
            <person name="Ji B."/>
            <person name="Johnson D.B."/>
            <person name="Barbe V."/>
            <person name="Bonnefoy V."/>
        </authorList>
    </citation>
    <scope>NUCLEOTIDE SEQUENCE [LARGE SCALE GENOMIC DNA]</scope>
    <source>
        <strain evidence="7">CF27</strain>
    </source>
</reference>
<dbReference type="CDD" id="cd07984">
    <property type="entry name" value="LPLAT_LABLAT-like"/>
    <property type="match status" value="1"/>
</dbReference>
<dbReference type="EMBL" id="LT841305">
    <property type="protein sequence ID" value="SMH66140.1"/>
    <property type="molecule type" value="Genomic_DNA"/>
</dbReference>
<evidence type="ECO:0000256" key="2">
    <source>
        <dbReference type="ARBA" id="ARBA00022475"/>
    </source>
</evidence>
<sequence>MTKMQDDTGTRGQRLGTFTVRWLLQWTARWPDTWRSRCGGGLGLIAMVALPKIRRVVDINLAIAFPDWSLARRQQLRRQNFCELGRTTLELGPIWARPLPGALDMVRAVEGAEAVDHALTLGHGVILFTAHLGPWEAAVLYTGQRWPITGMYRALRNPCMDALMRHCRERSGARQLNKERGIRPLFRILKKKEIIGILTDQNVDPREGVFAPFFGYPACTTPVLGRLAARDHVPVFGMFAYRLPQGSGFRIEFVPLPDTFPSGDAVADASVMNACMETAIRKAPEQYWWVHRRFKDQPAARERPY</sequence>
<dbReference type="PANTHER" id="PTHR30606">
    <property type="entry name" value="LIPID A BIOSYNTHESIS LAUROYL ACYLTRANSFERASE"/>
    <property type="match status" value="1"/>
</dbReference>
<gene>
    <name evidence="8" type="ORF">AFERRI_20929</name>
    <name evidence="7" type="ORF">AFERRI_560125</name>
</gene>
<keyword evidence="3" id="KW-0997">Cell inner membrane</keyword>
<evidence type="ECO:0000313" key="8">
    <source>
        <dbReference type="EMBL" id="SMH66140.1"/>
    </source>
</evidence>
<keyword evidence="2" id="KW-1003">Cell membrane</keyword>
<protein>
    <submittedName>
        <fullName evidence="7">Lipid A biosynthesis acyltransferase</fullName>
    </submittedName>
</protein>
<evidence type="ECO:0000313" key="7">
    <source>
        <dbReference type="EMBL" id="CDQ11576.1"/>
    </source>
</evidence>
<evidence type="ECO:0000256" key="5">
    <source>
        <dbReference type="ARBA" id="ARBA00023136"/>
    </source>
</evidence>
<evidence type="ECO:0000256" key="3">
    <source>
        <dbReference type="ARBA" id="ARBA00022519"/>
    </source>
</evidence>
<comment type="subcellular location">
    <subcellularLocation>
        <location evidence="1">Cell inner membrane</location>
    </subcellularLocation>
</comment>
<dbReference type="RefSeq" id="WP_035194672.1">
    <property type="nucleotide sequence ID" value="NZ_CCCS020000052.1"/>
</dbReference>
<evidence type="ECO:0000256" key="6">
    <source>
        <dbReference type="ARBA" id="ARBA00023315"/>
    </source>
</evidence>
<evidence type="ECO:0000256" key="4">
    <source>
        <dbReference type="ARBA" id="ARBA00022679"/>
    </source>
</evidence>
<dbReference type="EMBL" id="CCCS020000052">
    <property type="protein sequence ID" value="CDQ11576.1"/>
    <property type="molecule type" value="Genomic_DNA"/>
</dbReference>
<dbReference type="GO" id="GO:0016746">
    <property type="term" value="F:acyltransferase activity"/>
    <property type="evidence" value="ECO:0007669"/>
    <property type="project" value="UniProtKB-KW"/>
</dbReference>
<reference evidence="7" key="1">
    <citation type="submission" date="2014-03" db="EMBL/GenBank/DDBJ databases">
        <authorList>
            <person name="Genoscope - CEA"/>
        </authorList>
    </citation>
    <scope>NUCLEOTIDE SEQUENCE [LARGE SCALE GENOMIC DNA]</scope>
    <source>
        <strain evidence="7">CF27</strain>
    </source>
</reference>
<dbReference type="GO" id="GO:0009247">
    <property type="term" value="P:glycolipid biosynthetic process"/>
    <property type="evidence" value="ECO:0007669"/>
    <property type="project" value="UniProtKB-ARBA"/>
</dbReference>
<evidence type="ECO:0000313" key="9">
    <source>
        <dbReference type="Proteomes" id="UP000193925"/>
    </source>
</evidence>